<dbReference type="EMBL" id="JAHLFV010000209">
    <property type="protein sequence ID" value="MBU3850702.1"/>
    <property type="molecule type" value="Genomic_DNA"/>
</dbReference>
<keyword evidence="6 8" id="KW-0288">FMN</keyword>
<dbReference type="SUPFAM" id="SSF52218">
    <property type="entry name" value="Flavoproteins"/>
    <property type="match status" value="1"/>
</dbReference>
<organism evidence="10 11">
    <name type="scientific">Candidatus Treponema excrementipullorum</name>
    <dbReference type="NCBI Taxonomy" id="2838768"/>
    <lineage>
        <taxon>Bacteria</taxon>
        <taxon>Pseudomonadati</taxon>
        <taxon>Spirochaetota</taxon>
        <taxon>Spirochaetia</taxon>
        <taxon>Spirochaetales</taxon>
        <taxon>Treponemataceae</taxon>
        <taxon>Treponema</taxon>
    </lineage>
</organism>
<dbReference type="GO" id="GO:0010181">
    <property type="term" value="F:FMN binding"/>
    <property type="evidence" value="ECO:0007669"/>
    <property type="project" value="UniProtKB-UniRule"/>
</dbReference>
<dbReference type="Pfam" id="PF00258">
    <property type="entry name" value="Flavodoxin_1"/>
    <property type="match status" value="1"/>
</dbReference>
<keyword evidence="7 8" id="KW-0249">Electron transport</keyword>
<evidence type="ECO:0000313" key="11">
    <source>
        <dbReference type="Proteomes" id="UP000823914"/>
    </source>
</evidence>
<comment type="cofactor">
    <cofactor evidence="1 8">
        <name>FMN</name>
        <dbReference type="ChEBI" id="CHEBI:58210"/>
    </cofactor>
</comment>
<dbReference type="InterPro" id="IPR008254">
    <property type="entry name" value="Flavodoxin/NO_synth"/>
</dbReference>
<gene>
    <name evidence="10" type="ORF">IAA16_09060</name>
</gene>
<protein>
    <recommendedName>
        <fullName evidence="3 8">Flavodoxin</fullName>
    </recommendedName>
</protein>
<evidence type="ECO:0000256" key="7">
    <source>
        <dbReference type="ARBA" id="ARBA00022982"/>
    </source>
</evidence>
<dbReference type="NCBIfam" id="TIGR01753">
    <property type="entry name" value="flav_short"/>
    <property type="match status" value="1"/>
</dbReference>
<dbReference type="PROSITE" id="PS00201">
    <property type="entry name" value="FLAVODOXIN"/>
    <property type="match status" value="1"/>
</dbReference>
<evidence type="ECO:0000259" key="9">
    <source>
        <dbReference type="PROSITE" id="PS50902"/>
    </source>
</evidence>
<reference evidence="10" key="1">
    <citation type="journal article" date="2021" name="PeerJ">
        <title>Extensive microbial diversity within the chicken gut microbiome revealed by metagenomics and culture.</title>
        <authorList>
            <person name="Gilroy R."/>
            <person name="Ravi A."/>
            <person name="Getino M."/>
            <person name="Pursley I."/>
            <person name="Horton D.L."/>
            <person name="Alikhan N.F."/>
            <person name="Baker D."/>
            <person name="Gharbi K."/>
            <person name="Hall N."/>
            <person name="Watson M."/>
            <person name="Adriaenssens E.M."/>
            <person name="Foster-Nyarko E."/>
            <person name="Jarju S."/>
            <person name="Secka A."/>
            <person name="Antonio M."/>
            <person name="Oren A."/>
            <person name="Chaudhuri R.R."/>
            <person name="La Ragione R."/>
            <person name="Hildebrand F."/>
            <person name="Pallen M.J."/>
        </authorList>
    </citation>
    <scope>NUCLEOTIDE SEQUENCE</scope>
    <source>
        <strain evidence="10">Gambia15-2214</strain>
    </source>
</reference>
<evidence type="ECO:0000256" key="2">
    <source>
        <dbReference type="ARBA" id="ARBA00005267"/>
    </source>
</evidence>
<comment type="similarity">
    <text evidence="2 8">Belongs to the flavodoxin family.</text>
</comment>
<dbReference type="InterPro" id="IPR001226">
    <property type="entry name" value="Flavodoxin_CS"/>
</dbReference>
<dbReference type="InterPro" id="IPR010087">
    <property type="entry name" value="Flav_short"/>
</dbReference>
<dbReference type="Proteomes" id="UP000823914">
    <property type="component" value="Unassembled WGS sequence"/>
</dbReference>
<evidence type="ECO:0000256" key="5">
    <source>
        <dbReference type="ARBA" id="ARBA00022630"/>
    </source>
</evidence>
<reference evidence="10" key="2">
    <citation type="submission" date="2021-04" db="EMBL/GenBank/DDBJ databases">
        <authorList>
            <person name="Gilroy R."/>
        </authorList>
    </citation>
    <scope>NUCLEOTIDE SEQUENCE</scope>
    <source>
        <strain evidence="10">Gambia15-2214</strain>
    </source>
</reference>
<evidence type="ECO:0000256" key="4">
    <source>
        <dbReference type="ARBA" id="ARBA00022448"/>
    </source>
</evidence>
<evidence type="ECO:0000256" key="8">
    <source>
        <dbReference type="RuleBase" id="RU367037"/>
    </source>
</evidence>
<proteinExistence type="inferred from homology"/>
<dbReference type="AlphaFoldDB" id="A0A9E2L366"/>
<sequence length="138" mass="14959">MKIYIVYWSGTGNTEIMAQAVYEGAKNNGGDVELKTVSDNVIPEDNDVLVFGCPAMGAEELEPDEFEPYFASIEGKLSGKKVGLFGSYDWGDGEWMRSWQSRVEAAGGILLSEGVIAHSAPDEESLEACRNLGKLATM</sequence>
<keyword evidence="5 8" id="KW-0285">Flavoprotein</keyword>
<accession>A0A9E2L366</accession>
<comment type="caution">
    <text evidence="10">The sequence shown here is derived from an EMBL/GenBank/DDBJ whole genome shotgun (WGS) entry which is preliminary data.</text>
</comment>
<dbReference type="InterPro" id="IPR029039">
    <property type="entry name" value="Flavoprotein-like_sf"/>
</dbReference>
<dbReference type="GO" id="GO:0009055">
    <property type="term" value="F:electron transfer activity"/>
    <property type="evidence" value="ECO:0007669"/>
    <property type="project" value="UniProtKB-UniRule"/>
</dbReference>
<evidence type="ECO:0000313" key="10">
    <source>
        <dbReference type="EMBL" id="MBU3850702.1"/>
    </source>
</evidence>
<comment type="function">
    <text evidence="8">Low-potential electron donor to a number of redox enzymes.</text>
</comment>
<name>A0A9E2L366_9SPIR</name>
<feature type="domain" description="Flavodoxin-like" evidence="9">
    <location>
        <begin position="3"/>
        <end position="137"/>
    </location>
</feature>
<dbReference type="PROSITE" id="PS50902">
    <property type="entry name" value="FLAVODOXIN_LIKE"/>
    <property type="match status" value="1"/>
</dbReference>
<keyword evidence="4 8" id="KW-0813">Transport</keyword>
<dbReference type="Gene3D" id="3.40.50.360">
    <property type="match status" value="1"/>
</dbReference>
<evidence type="ECO:0000256" key="1">
    <source>
        <dbReference type="ARBA" id="ARBA00001917"/>
    </source>
</evidence>
<evidence type="ECO:0000256" key="3">
    <source>
        <dbReference type="ARBA" id="ARBA00017869"/>
    </source>
</evidence>
<evidence type="ECO:0000256" key="6">
    <source>
        <dbReference type="ARBA" id="ARBA00022643"/>
    </source>
</evidence>